<evidence type="ECO:0000313" key="8">
    <source>
        <dbReference type="Proteomes" id="UP000321234"/>
    </source>
</evidence>
<dbReference type="GO" id="GO:0000287">
    <property type="term" value="F:magnesium ion binding"/>
    <property type="evidence" value="ECO:0007669"/>
    <property type="project" value="InterPro"/>
</dbReference>
<dbReference type="NCBIfam" id="NF006129">
    <property type="entry name" value="PRK08273.1"/>
    <property type="match status" value="1"/>
</dbReference>
<evidence type="ECO:0000256" key="3">
    <source>
        <dbReference type="RuleBase" id="RU362132"/>
    </source>
</evidence>
<accession>A0A5C8Z374</accession>
<dbReference type="OrthoDB" id="4959782at2"/>
<sequence>MTQTRPQQSTGQWADVPEPKTVGDHVVERLARWGVRRYYGYPGDGVGGVMAGISRARRAGAAQLVQVRHEETAAFAAVADVKYGGSPIGACVVTSGPGAIHALNGLYDAKLDRVPVVALVGQSATPALGTSFYQEVDASALYEDVADYVIQLSSADQVIHAVDQACRTALAHRTVCAVIVPSDLGSEDAVLETPVAHGYSHTSSVPSTDPGAPPAAALREAAAVLNAGERVAVLAGVGAAGATAELTAVADALGAGVAKALLGKHVLDDRLPWVTGAIGLLGTRASYELMQHCDTLLVVGSSMPYGEYYPPPGQARSVQVDLDGARCGLRTPTEVNLVGDAAETLAALLPLLHPRGDTAWRERIATWKEDDDAVREARCAATADPVNPEAVVRGLQAHLPDDALLAVDCGTATAWYARDVDLRPGQLGSLSGLLLSMGGALPYALAAKTAHPHRPVIALVGDGAMQMNGVNELITVAKEWKTWEDPRLAVLVLNNRDLSFETWEVRAELGEVPDPASQSLPDVPYAQWAQLLGLAGTRVERPEDVDAAWAAAMAADRPFVIDAVVDPATPIIPPHVSTEQALQTVKSGLRSALHGGEEVPGLVRQGLRQVVAPVLSAVRHRTGGRSED</sequence>
<dbReference type="Gene3D" id="3.40.50.1220">
    <property type="entry name" value="TPP-binding domain"/>
    <property type="match status" value="1"/>
</dbReference>
<dbReference type="AlphaFoldDB" id="A0A5C8Z374"/>
<evidence type="ECO:0000259" key="5">
    <source>
        <dbReference type="Pfam" id="PF02775"/>
    </source>
</evidence>
<dbReference type="SUPFAM" id="SSF52518">
    <property type="entry name" value="Thiamin diphosphate-binding fold (THDP-binding)"/>
    <property type="match status" value="2"/>
</dbReference>
<dbReference type="RefSeq" id="WP_147928401.1">
    <property type="nucleotide sequence ID" value="NZ_VKAC01000018.1"/>
</dbReference>
<comment type="caution">
    <text evidence="7">The sequence shown here is derived from an EMBL/GenBank/DDBJ whole genome shotgun (WGS) entry which is preliminary data.</text>
</comment>
<dbReference type="InterPro" id="IPR012000">
    <property type="entry name" value="Thiamin_PyroP_enz_cen_dom"/>
</dbReference>
<dbReference type="Pfam" id="PF02776">
    <property type="entry name" value="TPP_enzyme_N"/>
    <property type="match status" value="1"/>
</dbReference>
<gene>
    <name evidence="7" type="ORF">FMM08_21495</name>
</gene>
<evidence type="ECO:0000313" key="7">
    <source>
        <dbReference type="EMBL" id="TXR51719.1"/>
    </source>
</evidence>
<name>A0A5C8Z374_9ACTN</name>
<dbReference type="InterPro" id="IPR029035">
    <property type="entry name" value="DHS-like_NAD/FAD-binding_dom"/>
</dbReference>
<dbReference type="PANTHER" id="PTHR42981:SF2">
    <property type="entry name" value="PYRUVATE DEHYDROGENASE [UBIQUINONE]"/>
    <property type="match status" value="1"/>
</dbReference>
<dbReference type="Proteomes" id="UP000321234">
    <property type="component" value="Unassembled WGS sequence"/>
</dbReference>
<feature type="domain" description="Thiamine pyrophosphate enzyme central" evidence="4">
    <location>
        <begin position="218"/>
        <end position="348"/>
    </location>
</feature>
<evidence type="ECO:0000259" key="6">
    <source>
        <dbReference type="Pfam" id="PF02776"/>
    </source>
</evidence>
<evidence type="ECO:0000259" key="4">
    <source>
        <dbReference type="Pfam" id="PF00205"/>
    </source>
</evidence>
<feature type="domain" description="Thiamine pyrophosphate enzyme TPP-binding" evidence="5">
    <location>
        <begin position="408"/>
        <end position="562"/>
    </location>
</feature>
<dbReference type="InterPro" id="IPR029061">
    <property type="entry name" value="THDP-binding"/>
</dbReference>
<dbReference type="GO" id="GO:0003824">
    <property type="term" value="F:catalytic activity"/>
    <property type="evidence" value="ECO:0007669"/>
    <property type="project" value="InterPro"/>
</dbReference>
<dbReference type="PROSITE" id="PS00187">
    <property type="entry name" value="TPP_ENZYMES"/>
    <property type="match status" value="1"/>
</dbReference>
<dbReference type="InterPro" id="IPR000399">
    <property type="entry name" value="TPP-bd_CS"/>
</dbReference>
<dbReference type="EMBL" id="VKAC01000018">
    <property type="protein sequence ID" value="TXR51719.1"/>
    <property type="molecule type" value="Genomic_DNA"/>
</dbReference>
<dbReference type="InterPro" id="IPR047210">
    <property type="entry name" value="TPP_PYR_POXB-like"/>
</dbReference>
<comment type="similarity">
    <text evidence="1 3">Belongs to the TPP enzyme family.</text>
</comment>
<dbReference type="GO" id="GO:0030976">
    <property type="term" value="F:thiamine pyrophosphate binding"/>
    <property type="evidence" value="ECO:0007669"/>
    <property type="project" value="InterPro"/>
</dbReference>
<dbReference type="SUPFAM" id="SSF52467">
    <property type="entry name" value="DHS-like NAD/FAD-binding domain"/>
    <property type="match status" value="1"/>
</dbReference>
<dbReference type="InterPro" id="IPR012001">
    <property type="entry name" value="Thiamin_PyroP_enz_TPP-bd_dom"/>
</dbReference>
<evidence type="ECO:0000256" key="2">
    <source>
        <dbReference type="ARBA" id="ARBA00023052"/>
    </source>
</evidence>
<reference evidence="7 8" key="1">
    <citation type="submission" date="2019-07" db="EMBL/GenBank/DDBJ databases">
        <title>Quadrisphaera sp. strain DD2A genome sequencing and assembly.</title>
        <authorList>
            <person name="Kim I."/>
        </authorList>
    </citation>
    <scope>NUCLEOTIDE SEQUENCE [LARGE SCALE GENOMIC DNA]</scope>
    <source>
        <strain evidence="7 8">DD2A</strain>
    </source>
</reference>
<keyword evidence="8" id="KW-1185">Reference proteome</keyword>
<dbReference type="CDD" id="cd07039">
    <property type="entry name" value="TPP_PYR_POX"/>
    <property type="match status" value="1"/>
</dbReference>
<keyword evidence="2 3" id="KW-0786">Thiamine pyrophosphate</keyword>
<dbReference type="Pfam" id="PF00205">
    <property type="entry name" value="TPP_enzyme_M"/>
    <property type="match status" value="1"/>
</dbReference>
<evidence type="ECO:0000256" key="1">
    <source>
        <dbReference type="ARBA" id="ARBA00007812"/>
    </source>
</evidence>
<dbReference type="Pfam" id="PF02775">
    <property type="entry name" value="TPP_enzyme_C"/>
    <property type="match status" value="1"/>
</dbReference>
<proteinExistence type="inferred from homology"/>
<dbReference type="InterPro" id="IPR047211">
    <property type="entry name" value="POXB-like"/>
</dbReference>
<dbReference type="PANTHER" id="PTHR42981">
    <property type="entry name" value="PYRUVATE DEHYDROGENASE [UBIQUINONE]"/>
    <property type="match status" value="1"/>
</dbReference>
<dbReference type="Gene3D" id="3.40.50.970">
    <property type="match status" value="2"/>
</dbReference>
<dbReference type="InterPro" id="IPR011766">
    <property type="entry name" value="TPP_enzyme_TPP-bd"/>
</dbReference>
<organism evidence="7 8">
    <name type="scientific">Quadrisphaera setariae</name>
    <dbReference type="NCBI Taxonomy" id="2593304"/>
    <lineage>
        <taxon>Bacteria</taxon>
        <taxon>Bacillati</taxon>
        <taxon>Actinomycetota</taxon>
        <taxon>Actinomycetes</taxon>
        <taxon>Kineosporiales</taxon>
        <taxon>Kineosporiaceae</taxon>
        <taxon>Quadrisphaera</taxon>
    </lineage>
</organism>
<feature type="domain" description="Thiamine pyrophosphate enzyme N-terminal TPP-binding" evidence="6">
    <location>
        <begin position="21"/>
        <end position="140"/>
    </location>
</feature>
<protein>
    <submittedName>
        <fullName evidence="7">Thiamine pyrophosphate-requiring protein</fullName>
    </submittedName>
</protein>